<dbReference type="Proteomes" id="UP001597261">
    <property type="component" value="Unassembled WGS sequence"/>
</dbReference>
<reference evidence="2" key="1">
    <citation type="journal article" date="2019" name="Int. J. Syst. Evol. Microbiol.">
        <title>The Global Catalogue of Microorganisms (GCM) 10K type strain sequencing project: providing services to taxonomists for standard genome sequencing and annotation.</title>
        <authorList>
            <consortium name="The Broad Institute Genomics Platform"/>
            <consortium name="The Broad Institute Genome Sequencing Center for Infectious Disease"/>
            <person name="Wu L."/>
            <person name="Ma J."/>
        </authorList>
    </citation>
    <scope>NUCLEOTIDE SEQUENCE [LARGE SCALE GENOMIC DNA]</scope>
    <source>
        <strain evidence="2">CGMCC 1.12470</strain>
    </source>
</reference>
<accession>A0ABW4IJN7</accession>
<evidence type="ECO:0008006" key="3">
    <source>
        <dbReference type="Google" id="ProtNLM"/>
    </source>
</evidence>
<keyword evidence="2" id="KW-1185">Reference proteome</keyword>
<gene>
    <name evidence="1" type="ORF">ACFSL4_00425</name>
</gene>
<dbReference type="RefSeq" id="WP_381076793.1">
    <property type="nucleotide sequence ID" value="NZ_JBHUDX010000001.1"/>
</dbReference>
<proteinExistence type="predicted"/>
<dbReference type="EMBL" id="JBHUDX010000001">
    <property type="protein sequence ID" value="MFD1656736.1"/>
    <property type="molecule type" value="Genomic_DNA"/>
</dbReference>
<sequence length="118" mass="12977">MVRGRGREQGRTIRRLLLAPPQAEPGHLARLRLEDVHITGRLDLAEADAAGTLRLRTCRFERAPHFDGTSLGALELRDRELPGLSAVGVRVGWKWETTRCRLAGPSDLYGAGIGGPWT</sequence>
<protein>
    <recommendedName>
        <fullName evidence="3">Pentapeptide repeat-containing protein</fullName>
    </recommendedName>
</protein>
<evidence type="ECO:0000313" key="2">
    <source>
        <dbReference type="Proteomes" id="UP001597261"/>
    </source>
</evidence>
<organism evidence="1 2">
    <name type="scientific">Streptomyces caeni</name>
    <dbReference type="NCBI Taxonomy" id="2307231"/>
    <lineage>
        <taxon>Bacteria</taxon>
        <taxon>Bacillati</taxon>
        <taxon>Actinomycetota</taxon>
        <taxon>Actinomycetes</taxon>
        <taxon>Kitasatosporales</taxon>
        <taxon>Streptomycetaceae</taxon>
        <taxon>Streptomyces</taxon>
    </lineage>
</organism>
<comment type="caution">
    <text evidence="1">The sequence shown here is derived from an EMBL/GenBank/DDBJ whole genome shotgun (WGS) entry which is preliminary data.</text>
</comment>
<name>A0ABW4IJN7_9ACTN</name>
<evidence type="ECO:0000313" key="1">
    <source>
        <dbReference type="EMBL" id="MFD1656736.1"/>
    </source>
</evidence>